<evidence type="ECO:0000256" key="2">
    <source>
        <dbReference type="SAM" id="MobiDB-lite"/>
    </source>
</evidence>
<sequence length="236" mass="26772">MPDMDDHSEDEEDEAEMLYGRTGAVSYDDETDEETELPVPAHYARIHPLKLEITRLPTQPDDIFLVHPAELCIGEKIAFCLAWIVVGMRAMALLCYKFQAAPLLTTDRVLCVAREHALIRDFFDQVSAEHDERRAALVALCEQLPLNSYPSPEALRMEFAEALLRRNAMALALADAEQRYEDWESALRQILGDKEVQKIFQAHAVVNVDNANTVRGCYVTAITRIKMGDFCLSRKM</sequence>
<feature type="region of interest" description="Disordered" evidence="2">
    <location>
        <begin position="1"/>
        <end position="32"/>
    </location>
</feature>
<feature type="coiled-coil region" evidence="1">
    <location>
        <begin position="166"/>
        <end position="193"/>
    </location>
</feature>
<reference evidence="3" key="1">
    <citation type="submission" date="2019-10" db="EMBL/GenBank/DDBJ databases">
        <authorList>
            <consortium name="DOE Joint Genome Institute"/>
            <person name="Kuo A."/>
            <person name="Miyauchi S."/>
            <person name="Kiss E."/>
            <person name="Drula E."/>
            <person name="Kohler A."/>
            <person name="Sanchez-Garcia M."/>
            <person name="Andreopoulos B."/>
            <person name="Barry K.W."/>
            <person name="Bonito G."/>
            <person name="Buee M."/>
            <person name="Carver A."/>
            <person name="Chen C."/>
            <person name="Cichocki N."/>
            <person name="Clum A."/>
            <person name="Culley D."/>
            <person name="Crous P.W."/>
            <person name="Fauchery L."/>
            <person name="Girlanda M."/>
            <person name="Hayes R."/>
            <person name="Keri Z."/>
            <person name="LaButti K."/>
            <person name="Lipzen A."/>
            <person name="Lombard V."/>
            <person name="Magnuson J."/>
            <person name="Maillard F."/>
            <person name="Morin E."/>
            <person name="Murat C."/>
            <person name="Nolan M."/>
            <person name="Ohm R."/>
            <person name="Pangilinan J."/>
            <person name="Pereira M."/>
            <person name="Perotto S."/>
            <person name="Peter M."/>
            <person name="Riley R."/>
            <person name="Sitrit Y."/>
            <person name="Stielow B."/>
            <person name="Szollosi G."/>
            <person name="Zifcakova L."/>
            <person name="Stursova M."/>
            <person name="Spatafora J.W."/>
            <person name="Tedersoo L."/>
            <person name="Vaario L.-M."/>
            <person name="Yamada A."/>
            <person name="Yan M."/>
            <person name="Wang P."/>
            <person name="Xu J."/>
            <person name="Bruns T."/>
            <person name="Baldrian P."/>
            <person name="Vilgalys R."/>
            <person name="Henrissat B."/>
            <person name="Grigoriev I.V."/>
            <person name="Hibbett D."/>
            <person name="Nagy L.G."/>
            <person name="Martin F.M."/>
        </authorList>
    </citation>
    <scope>NUCLEOTIDE SEQUENCE</scope>
    <source>
        <strain evidence="3">BED1</strain>
    </source>
</reference>
<protein>
    <submittedName>
        <fullName evidence="3">Uncharacterized protein</fullName>
    </submittedName>
</protein>
<dbReference type="Proteomes" id="UP001194468">
    <property type="component" value="Unassembled WGS sequence"/>
</dbReference>
<keyword evidence="1" id="KW-0175">Coiled coil</keyword>
<dbReference type="AlphaFoldDB" id="A0AAD4BTY0"/>
<evidence type="ECO:0000313" key="3">
    <source>
        <dbReference type="EMBL" id="KAF8439479.1"/>
    </source>
</evidence>
<name>A0AAD4BTY0_BOLED</name>
<evidence type="ECO:0000313" key="4">
    <source>
        <dbReference type="Proteomes" id="UP001194468"/>
    </source>
</evidence>
<comment type="caution">
    <text evidence="3">The sequence shown here is derived from an EMBL/GenBank/DDBJ whole genome shotgun (WGS) entry which is preliminary data.</text>
</comment>
<proteinExistence type="predicted"/>
<dbReference type="EMBL" id="WHUW01000014">
    <property type="protein sequence ID" value="KAF8439479.1"/>
    <property type="molecule type" value="Genomic_DNA"/>
</dbReference>
<feature type="compositionally biased region" description="Acidic residues" evidence="2">
    <location>
        <begin position="1"/>
        <end position="16"/>
    </location>
</feature>
<organism evidence="3 4">
    <name type="scientific">Boletus edulis BED1</name>
    <dbReference type="NCBI Taxonomy" id="1328754"/>
    <lineage>
        <taxon>Eukaryota</taxon>
        <taxon>Fungi</taxon>
        <taxon>Dikarya</taxon>
        <taxon>Basidiomycota</taxon>
        <taxon>Agaricomycotina</taxon>
        <taxon>Agaricomycetes</taxon>
        <taxon>Agaricomycetidae</taxon>
        <taxon>Boletales</taxon>
        <taxon>Boletineae</taxon>
        <taxon>Boletaceae</taxon>
        <taxon>Boletoideae</taxon>
        <taxon>Boletus</taxon>
    </lineage>
</organism>
<gene>
    <name evidence="3" type="ORF">L210DRAFT_3646267</name>
</gene>
<reference evidence="3" key="2">
    <citation type="journal article" date="2020" name="Nat. Commun.">
        <title>Large-scale genome sequencing of mycorrhizal fungi provides insights into the early evolution of symbiotic traits.</title>
        <authorList>
            <person name="Miyauchi S."/>
            <person name="Kiss E."/>
            <person name="Kuo A."/>
            <person name="Drula E."/>
            <person name="Kohler A."/>
            <person name="Sanchez-Garcia M."/>
            <person name="Morin E."/>
            <person name="Andreopoulos B."/>
            <person name="Barry K.W."/>
            <person name="Bonito G."/>
            <person name="Buee M."/>
            <person name="Carver A."/>
            <person name="Chen C."/>
            <person name="Cichocki N."/>
            <person name="Clum A."/>
            <person name="Culley D."/>
            <person name="Crous P.W."/>
            <person name="Fauchery L."/>
            <person name="Girlanda M."/>
            <person name="Hayes R.D."/>
            <person name="Keri Z."/>
            <person name="LaButti K."/>
            <person name="Lipzen A."/>
            <person name="Lombard V."/>
            <person name="Magnuson J."/>
            <person name="Maillard F."/>
            <person name="Murat C."/>
            <person name="Nolan M."/>
            <person name="Ohm R.A."/>
            <person name="Pangilinan J."/>
            <person name="Pereira M.F."/>
            <person name="Perotto S."/>
            <person name="Peter M."/>
            <person name="Pfister S."/>
            <person name="Riley R."/>
            <person name="Sitrit Y."/>
            <person name="Stielow J.B."/>
            <person name="Szollosi G."/>
            <person name="Zifcakova L."/>
            <person name="Stursova M."/>
            <person name="Spatafora J.W."/>
            <person name="Tedersoo L."/>
            <person name="Vaario L.M."/>
            <person name="Yamada A."/>
            <person name="Yan M."/>
            <person name="Wang P."/>
            <person name="Xu J."/>
            <person name="Bruns T."/>
            <person name="Baldrian P."/>
            <person name="Vilgalys R."/>
            <person name="Dunand C."/>
            <person name="Henrissat B."/>
            <person name="Grigoriev I.V."/>
            <person name="Hibbett D."/>
            <person name="Nagy L.G."/>
            <person name="Martin F.M."/>
        </authorList>
    </citation>
    <scope>NUCLEOTIDE SEQUENCE</scope>
    <source>
        <strain evidence="3">BED1</strain>
    </source>
</reference>
<keyword evidence="4" id="KW-1185">Reference proteome</keyword>
<accession>A0AAD4BTY0</accession>
<evidence type="ECO:0000256" key="1">
    <source>
        <dbReference type="SAM" id="Coils"/>
    </source>
</evidence>